<dbReference type="RefSeq" id="WP_114127849.1">
    <property type="nucleotide sequence ID" value="NZ_QOUI01000012.1"/>
</dbReference>
<evidence type="ECO:0000313" key="2">
    <source>
        <dbReference type="Proteomes" id="UP000252770"/>
    </source>
</evidence>
<evidence type="ECO:0000313" key="1">
    <source>
        <dbReference type="EMBL" id="RCK68288.1"/>
    </source>
</evidence>
<dbReference type="EMBL" id="QOUI01000012">
    <property type="protein sequence ID" value="RCK68288.1"/>
    <property type="molecule type" value="Genomic_DNA"/>
</dbReference>
<dbReference type="Proteomes" id="UP000252770">
    <property type="component" value="Unassembled WGS sequence"/>
</dbReference>
<organism evidence="1 2">
    <name type="scientific">Desertihabitans brevis</name>
    <dbReference type="NCBI Taxonomy" id="2268447"/>
    <lineage>
        <taxon>Bacteria</taxon>
        <taxon>Bacillati</taxon>
        <taxon>Actinomycetota</taxon>
        <taxon>Actinomycetes</taxon>
        <taxon>Propionibacteriales</taxon>
        <taxon>Propionibacteriaceae</taxon>
        <taxon>Desertihabitans</taxon>
    </lineage>
</organism>
<dbReference type="AlphaFoldDB" id="A0A367YR37"/>
<comment type="caution">
    <text evidence="1">The sequence shown here is derived from an EMBL/GenBank/DDBJ whole genome shotgun (WGS) entry which is preliminary data.</text>
</comment>
<protein>
    <submittedName>
        <fullName evidence="1">Uncharacterized protein</fullName>
    </submittedName>
</protein>
<accession>A0A367YR37</accession>
<keyword evidence="2" id="KW-1185">Reference proteome</keyword>
<name>A0A367YR37_9ACTN</name>
<reference evidence="1 2" key="1">
    <citation type="submission" date="2018-07" db="EMBL/GenBank/DDBJ databases">
        <title>Desertimonas flava gen. nov. sp. nov.</title>
        <authorList>
            <person name="Liu S."/>
        </authorList>
    </citation>
    <scope>NUCLEOTIDE SEQUENCE [LARGE SCALE GENOMIC DNA]</scope>
    <source>
        <strain evidence="1 2">16Sb5-5</strain>
    </source>
</reference>
<gene>
    <name evidence="1" type="ORF">DT076_16710</name>
</gene>
<sequence length="62" mass="7188">MSDTATSEHREQLIRLGLRRTDRETALNALRDYRQLVQDGQHTEAGRLLDQLLDQDQETTHA</sequence>
<proteinExistence type="predicted"/>